<protein>
    <recommendedName>
        <fullName evidence="3">DUF6594 domain-containing protein</fullName>
    </recommendedName>
</protein>
<keyword evidence="2" id="KW-0812">Transmembrane</keyword>
<reference evidence="5" key="1">
    <citation type="submission" date="2020-06" db="EMBL/GenBank/DDBJ databases">
        <title>A chromosome-scale genome assembly of Talaromyces rugulosus W13939.</title>
        <authorList>
            <person name="Wang B."/>
            <person name="Guo L."/>
            <person name="Ye K."/>
            <person name="Wang L."/>
        </authorList>
    </citation>
    <scope>NUCLEOTIDE SEQUENCE [LARGE SCALE GENOMIC DNA]</scope>
    <source>
        <strain evidence="5">W13939</strain>
    </source>
</reference>
<feature type="region of interest" description="Disordered" evidence="1">
    <location>
        <begin position="1"/>
        <end position="260"/>
    </location>
</feature>
<keyword evidence="5" id="KW-1185">Reference proteome</keyword>
<evidence type="ECO:0000313" key="5">
    <source>
        <dbReference type="Proteomes" id="UP000509510"/>
    </source>
</evidence>
<feature type="compositionally biased region" description="Low complexity" evidence="1">
    <location>
        <begin position="149"/>
        <end position="161"/>
    </location>
</feature>
<accession>A0A7H8QSP2</accession>
<dbReference type="InterPro" id="IPR046529">
    <property type="entry name" value="DUF6594"/>
</dbReference>
<dbReference type="KEGG" id="trg:TRUGW13939_03905"/>
<dbReference type="Pfam" id="PF20237">
    <property type="entry name" value="DUF6594"/>
    <property type="match status" value="1"/>
</dbReference>
<sequence length="462" mass="51182">MASSVASRRKSIKAARAPPPLAAITGSNKAAQRRLSSSAARSGNADVPAAASKAQPRPSQTQVAVAQPNNKPDVFQFLQQGDSSSSTPSDTDSEDQEHDEDEDEDEDEEDDDDDDDDDEEDNDEEDEKKPTNKPRSPTSSRIVHRGDLPSPVSSSFRASSPEQTFSVASRDSISTDPEPTTPPEGSPATAYLRLAHKHITQSRGQRRRVSSREDHQQSDYSAPEDYYIPSRAQSRRLSSPHEGAGTLVPTNKNKSPAKKNIRRATISGYASLASKLDSSDKDTTTNNNKLAPVYRRFENVNHRILLYLQDEISQMEEELQLMDEYDATHRASIAEEDGSHPEPASRRMDVEAARHFSGFHARRTELLERLMYKTNQYNEALYTYNKMRHALPKASPKDVQAYRTWMGENTPIAKNETAFLDHELDLVSLNAVAVGAHGGDNSILYFIIGVMSAALLLPLLAY</sequence>
<keyword evidence="2" id="KW-0472">Membrane</keyword>
<evidence type="ECO:0000259" key="3">
    <source>
        <dbReference type="Pfam" id="PF20237"/>
    </source>
</evidence>
<dbReference type="AlphaFoldDB" id="A0A7H8QSP2"/>
<feature type="domain" description="DUF6594" evidence="3">
    <location>
        <begin position="269"/>
        <end position="430"/>
    </location>
</feature>
<organism evidence="4 5">
    <name type="scientific">Talaromyces rugulosus</name>
    <name type="common">Penicillium rugulosum</name>
    <dbReference type="NCBI Taxonomy" id="121627"/>
    <lineage>
        <taxon>Eukaryota</taxon>
        <taxon>Fungi</taxon>
        <taxon>Dikarya</taxon>
        <taxon>Ascomycota</taxon>
        <taxon>Pezizomycotina</taxon>
        <taxon>Eurotiomycetes</taxon>
        <taxon>Eurotiomycetidae</taxon>
        <taxon>Eurotiales</taxon>
        <taxon>Trichocomaceae</taxon>
        <taxon>Talaromyces</taxon>
        <taxon>Talaromyces sect. Islandici</taxon>
    </lineage>
</organism>
<gene>
    <name evidence="4" type="ORF">TRUGW13939_03905</name>
</gene>
<dbReference type="EMBL" id="CP055899">
    <property type="protein sequence ID" value="QKX56798.1"/>
    <property type="molecule type" value="Genomic_DNA"/>
</dbReference>
<proteinExistence type="predicted"/>
<evidence type="ECO:0000256" key="1">
    <source>
        <dbReference type="SAM" id="MobiDB-lite"/>
    </source>
</evidence>
<feature type="compositionally biased region" description="Acidic residues" evidence="1">
    <location>
        <begin position="91"/>
        <end position="126"/>
    </location>
</feature>
<dbReference type="PANTHER" id="PTHR34502:SF6">
    <property type="entry name" value="DUF6594 DOMAIN-CONTAINING PROTEIN"/>
    <property type="match status" value="1"/>
</dbReference>
<feature type="compositionally biased region" description="Polar residues" evidence="1">
    <location>
        <begin position="57"/>
        <end position="70"/>
    </location>
</feature>
<feature type="transmembrane region" description="Helical" evidence="2">
    <location>
        <begin position="443"/>
        <end position="461"/>
    </location>
</feature>
<evidence type="ECO:0000256" key="2">
    <source>
        <dbReference type="SAM" id="Phobius"/>
    </source>
</evidence>
<dbReference type="GeneID" id="55991407"/>
<keyword evidence="2" id="KW-1133">Transmembrane helix</keyword>
<feature type="compositionally biased region" description="Low complexity" evidence="1">
    <location>
        <begin position="33"/>
        <end position="42"/>
    </location>
</feature>
<dbReference type="PANTHER" id="PTHR34502">
    <property type="entry name" value="DUF6594 DOMAIN-CONTAINING PROTEIN-RELATED"/>
    <property type="match status" value="1"/>
</dbReference>
<dbReference type="Proteomes" id="UP000509510">
    <property type="component" value="Chromosome II"/>
</dbReference>
<feature type="compositionally biased region" description="Polar residues" evidence="1">
    <location>
        <begin position="162"/>
        <end position="178"/>
    </location>
</feature>
<dbReference type="RefSeq" id="XP_035342976.1">
    <property type="nucleotide sequence ID" value="XM_035487083.1"/>
</dbReference>
<evidence type="ECO:0000313" key="4">
    <source>
        <dbReference type="EMBL" id="QKX56798.1"/>
    </source>
</evidence>
<feature type="compositionally biased region" description="Basic residues" evidence="1">
    <location>
        <begin position="194"/>
        <end position="209"/>
    </location>
</feature>
<dbReference type="OrthoDB" id="5416037at2759"/>
<name>A0A7H8QSP2_TALRU</name>